<dbReference type="AlphaFoldDB" id="A0A5D4HCD7"/>
<name>A0A5D4HCD7_9SPHI</name>
<evidence type="ECO:0000256" key="1">
    <source>
        <dbReference type="ARBA" id="ARBA00004571"/>
    </source>
</evidence>
<evidence type="ECO:0000256" key="6">
    <source>
        <dbReference type="ARBA" id="ARBA00023237"/>
    </source>
</evidence>
<dbReference type="Pfam" id="PF07660">
    <property type="entry name" value="STN"/>
    <property type="match status" value="1"/>
</dbReference>
<keyword evidence="10" id="KW-1185">Reference proteome</keyword>
<dbReference type="PROSITE" id="PS52016">
    <property type="entry name" value="TONB_DEPENDENT_REC_3"/>
    <property type="match status" value="1"/>
</dbReference>
<keyword evidence="6 7" id="KW-0998">Cell outer membrane</keyword>
<organism evidence="9 10">
    <name type="scientific">Sphingobacterium phlebotomi</name>
    <dbReference type="NCBI Taxonomy" id="2605433"/>
    <lineage>
        <taxon>Bacteria</taxon>
        <taxon>Pseudomonadati</taxon>
        <taxon>Bacteroidota</taxon>
        <taxon>Sphingobacteriia</taxon>
        <taxon>Sphingobacteriales</taxon>
        <taxon>Sphingobacteriaceae</taxon>
        <taxon>Sphingobacterium</taxon>
    </lineage>
</organism>
<keyword evidence="3 7" id="KW-1134">Transmembrane beta strand</keyword>
<evidence type="ECO:0000256" key="3">
    <source>
        <dbReference type="ARBA" id="ARBA00022452"/>
    </source>
</evidence>
<accession>A0A5D4HCD7</accession>
<evidence type="ECO:0000256" key="5">
    <source>
        <dbReference type="ARBA" id="ARBA00023136"/>
    </source>
</evidence>
<feature type="domain" description="Secretin/TonB short N-terminal" evidence="8">
    <location>
        <begin position="68"/>
        <end position="119"/>
    </location>
</feature>
<dbReference type="InterPro" id="IPR023997">
    <property type="entry name" value="TonB-dep_OMP_SusC/RagA_CS"/>
</dbReference>
<dbReference type="NCBIfam" id="TIGR04057">
    <property type="entry name" value="SusC_RagA_signa"/>
    <property type="match status" value="1"/>
</dbReference>
<comment type="caution">
    <text evidence="9">The sequence shown here is derived from an EMBL/GenBank/DDBJ whole genome shotgun (WGS) entry which is preliminary data.</text>
</comment>
<comment type="subcellular location">
    <subcellularLocation>
        <location evidence="1 7">Cell outer membrane</location>
        <topology evidence="1 7">Multi-pass membrane protein</topology>
    </subcellularLocation>
</comment>
<dbReference type="InterPro" id="IPR012910">
    <property type="entry name" value="Plug_dom"/>
</dbReference>
<keyword evidence="5 7" id="KW-0472">Membrane</keyword>
<keyword evidence="4 7" id="KW-0812">Transmembrane</keyword>
<dbReference type="NCBIfam" id="TIGR04056">
    <property type="entry name" value="OMP_RagA_SusC"/>
    <property type="match status" value="1"/>
</dbReference>
<dbReference type="InterPro" id="IPR039426">
    <property type="entry name" value="TonB-dep_rcpt-like"/>
</dbReference>
<evidence type="ECO:0000256" key="2">
    <source>
        <dbReference type="ARBA" id="ARBA00022448"/>
    </source>
</evidence>
<evidence type="ECO:0000256" key="7">
    <source>
        <dbReference type="PROSITE-ProRule" id="PRU01360"/>
    </source>
</evidence>
<dbReference type="Gene3D" id="3.55.50.30">
    <property type="match status" value="1"/>
</dbReference>
<dbReference type="Pfam" id="PF13620">
    <property type="entry name" value="CarboxypepD_reg"/>
    <property type="match status" value="1"/>
</dbReference>
<dbReference type="SMART" id="SM00965">
    <property type="entry name" value="STN"/>
    <property type="match status" value="1"/>
</dbReference>
<evidence type="ECO:0000313" key="9">
    <source>
        <dbReference type="EMBL" id="TYR37479.1"/>
    </source>
</evidence>
<dbReference type="SUPFAM" id="SSF56935">
    <property type="entry name" value="Porins"/>
    <property type="match status" value="1"/>
</dbReference>
<dbReference type="InterPro" id="IPR023996">
    <property type="entry name" value="TonB-dep_OMP_SusC/RagA"/>
</dbReference>
<dbReference type="Gene3D" id="2.170.130.10">
    <property type="entry name" value="TonB-dependent receptor, plug domain"/>
    <property type="match status" value="1"/>
</dbReference>
<evidence type="ECO:0000313" key="10">
    <source>
        <dbReference type="Proteomes" id="UP000322362"/>
    </source>
</evidence>
<proteinExistence type="inferred from homology"/>
<dbReference type="InterPro" id="IPR008969">
    <property type="entry name" value="CarboxyPept-like_regulatory"/>
</dbReference>
<dbReference type="InterPro" id="IPR036942">
    <property type="entry name" value="Beta-barrel_TonB_sf"/>
</dbReference>
<evidence type="ECO:0000256" key="4">
    <source>
        <dbReference type="ARBA" id="ARBA00022692"/>
    </source>
</evidence>
<dbReference type="Pfam" id="PF07715">
    <property type="entry name" value="Plug"/>
    <property type="match status" value="1"/>
</dbReference>
<dbReference type="Proteomes" id="UP000322362">
    <property type="component" value="Unassembled WGS sequence"/>
</dbReference>
<dbReference type="GO" id="GO:0009279">
    <property type="term" value="C:cell outer membrane"/>
    <property type="evidence" value="ECO:0007669"/>
    <property type="project" value="UniProtKB-SubCell"/>
</dbReference>
<protein>
    <submittedName>
        <fullName evidence="9">SusC/RagA family TonB-linked outer membrane protein</fullName>
    </submittedName>
</protein>
<dbReference type="EMBL" id="VTAV01000002">
    <property type="protein sequence ID" value="TYR37479.1"/>
    <property type="molecule type" value="Genomic_DNA"/>
</dbReference>
<comment type="similarity">
    <text evidence="7">Belongs to the TonB-dependent receptor family.</text>
</comment>
<dbReference type="Gene3D" id="2.40.170.20">
    <property type="entry name" value="TonB-dependent receptor, beta-barrel domain"/>
    <property type="match status" value="1"/>
</dbReference>
<dbReference type="InterPro" id="IPR011662">
    <property type="entry name" value="Secretin/TonB_short_N"/>
</dbReference>
<evidence type="ECO:0000259" key="8">
    <source>
        <dbReference type="SMART" id="SM00965"/>
    </source>
</evidence>
<gene>
    <name evidence="9" type="ORF">FXV77_05595</name>
</gene>
<sequence>MYRNYVIKIGIDHHLCRRIWLIMRLTTLILLVALMHVSASSLAQKVTINHSNSSLKSVFKELKAQTGYNFLYTESQLQKAKPVSIQVKNTELQQVLQQLFTDQPLTYELDRKTIVIREKPRPIKVISQGEPHHLDLEQKQQPIRGRVVNEKGEPLAGATVYVLDGEGKRTNVLTTSQDNGEFLLTDVKEDTILEITYLGYSVSKIIAQAQMGSIMLKPLTTEVEEVVVSTGYEQFDQKSATGAFEVLGTDIINRNTGQDILSRIENMSSGLYFDKSTTSASFSLVGRAPNHNLFLQGVSTLRSTHTGASSPLIILDNFPYEGDINSINPNDVESITILKDAASAAIWGAKAGNGVLVITTKGASKDGKFRMDVQSNIQVHDKPDLYANPVISSKDLIDLEMDLYEKGFFNSRYNARTKLALPPVVEMLYRYDNDQITEGELQHAISHYQNQDVRTSMLKYMYRQSMLQQHNVRISGGNDLYRMGMSLGYDKSLATRIGDRNERLTWKLDNSLKFTDKFNMDIGLRWNIGSAERSYGSEYYSDSGYRFPYVSVADEAGNPLSIPWDYQMGYIENAGEGRLLDWHFRPLDEARNPVQQDTGNELMVDLRAKYKLLPILQLLVDYRYARNSTRGDTNYNIDHYYVRNLINRGTELTDNGTVYHFPYGGIRTFSDQLTNSHYGRMQLNLSTNIHKDHHIRAIAGMDITDSKAESSGLTMYGYDEERGLFDTSVDHQKQYPIFDNLASFGTIDYPISPYGYFIDRSVSLYFNGTYTFLDRHMLSSSIRRDASNIFGVETNNKWTPLWSVGYAYVLDREEFYNVDWLTQLKLRATYGVSGNVDNSLSSHVTMSYTPNGSSWGVPYQGGFISTLPNPNLRWEKVKQLNLALDFSIGKGNRITGSIDYFHKLTDDLLYNVPIDPTLGKSNATRNIANTETRGVNVQLSSINIRRPVTWTSHLNFGYNNSWIIDTHTKYAGPTRYVGDGLTVSEEPGAMIYGIYSYKWAGLDHETGLPMGFVDGEKSMDYRSILSNETQLEDLVLHGSARPLYFGALRNNVSYKDFTLSFNIVYQFDYYFRRKGLSYANLLNNGNGHEDYNRRWQNPGDEESTHVPAFVYPLNSSANTFYLASEPLVERGDYIRLNDIRLDFNRSLRLRTQQVGMNIFAMINNVGMIWKATKLDVDPQYRSNIPPPRYMSFGLRLTY</sequence>
<keyword evidence="2 7" id="KW-0813">Transport</keyword>
<dbReference type="InterPro" id="IPR037066">
    <property type="entry name" value="Plug_dom_sf"/>
</dbReference>
<dbReference type="SUPFAM" id="SSF49464">
    <property type="entry name" value="Carboxypeptidase regulatory domain-like"/>
    <property type="match status" value="1"/>
</dbReference>
<reference evidence="9 10" key="1">
    <citation type="submission" date="2019-08" db="EMBL/GenBank/DDBJ databases">
        <title>Phlebobacter frassis gen. nov. sp. nov., a new member of family Sphingobacteriaceae isolated from sand fly rearing media.</title>
        <authorList>
            <person name="Kakumanu M.L."/>
            <person name="Marayati B.F."/>
            <person name="Wada-Katsumata A."/>
            <person name="Wasserberg G."/>
            <person name="Schal C."/>
            <person name="Apperson C.S."/>
            <person name="Ponnusamy L."/>
        </authorList>
    </citation>
    <scope>NUCLEOTIDE SEQUENCE [LARGE SCALE GENOMIC DNA]</scope>
    <source>
        <strain evidence="9 10">SSI9</strain>
    </source>
</reference>